<dbReference type="Pfam" id="PF13410">
    <property type="entry name" value="GST_C_2"/>
    <property type="match status" value="1"/>
</dbReference>
<accession>A0AA92H855</accession>
<organism evidence="2 3">
    <name type="scientific">Rhizobium rhizogenes</name>
    <name type="common">Agrobacterium rhizogenes</name>
    <dbReference type="NCBI Taxonomy" id="359"/>
    <lineage>
        <taxon>Bacteria</taxon>
        <taxon>Pseudomonadati</taxon>
        <taxon>Pseudomonadota</taxon>
        <taxon>Alphaproteobacteria</taxon>
        <taxon>Hyphomicrobiales</taxon>
        <taxon>Rhizobiaceae</taxon>
        <taxon>Rhizobium/Agrobacterium group</taxon>
        <taxon>Rhizobium</taxon>
    </lineage>
</organism>
<evidence type="ECO:0000313" key="2">
    <source>
        <dbReference type="EMBL" id="PVE51859.1"/>
    </source>
</evidence>
<feature type="domain" description="GST N-terminal" evidence="1">
    <location>
        <begin position="4"/>
        <end position="85"/>
    </location>
</feature>
<dbReference type="InterPro" id="IPR036249">
    <property type="entry name" value="Thioredoxin-like_sf"/>
</dbReference>
<comment type="caution">
    <text evidence="2">The sequence shown here is derived from an EMBL/GenBank/DDBJ whole genome shotgun (WGS) entry which is preliminary data.</text>
</comment>
<dbReference type="EMBL" id="QDFR01000006">
    <property type="protein sequence ID" value="PVE51859.1"/>
    <property type="molecule type" value="Genomic_DNA"/>
</dbReference>
<proteinExistence type="predicted"/>
<dbReference type="Gene3D" id="1.20.1050.10">
    <property type="match status" value="1"/>
</dbReference>
<reference evidence="2 3" key="1">
    <citation type="submission" date="2018-04" db="EMBL/GenBank/DDBJ databases">
        <authorList>
            <person name="Hagen T."/>
        </authorList>
    </citation>
    <scope>NUCLEOTIDE SEQUENCE [LARGE SCALE GENOMIC DNA]</scope>
    <source>
        <strain evidence="2 3">TPD7009</strain>
    </source>
</reference>
<dbReference type="CDD" id="cd03207">
    <property type="entry name" value="GST_C_8"/>
    <property type="match status" value="1"/>
</dbReference>
<sequence length="220" mass="24690">MTTNREITLFYSPQTRATGTRILLEELNVPYELHVLNMKAGEQRRPEYLTINSLGKVPAVRAGDTLITEQGAIYLYLADLFPQAGLAPSLTDPDRGAYVRWLFIYGSCFEPAIYDRYMKREPGSLNETPYASYDSLIDMLEVQLEKGPYLLGERFTAADLLWGIALTWTTMFGLVEARPAFQRYMDRIDARQSVQTVTADDATMAAEHEAAAAALSKPMS</sequence>
<dbReference type="SFLD" id="SFLDG01150">
    <property type="entry name" value="Main.1:_Beta-like"/>
    <property type="match status" value="1"/>
</dbReference>
<gene>
    <name evidence="2" type="ORF">DC430_17260</name>
</gene>
<evidence type="ECO:0000259" key="1">
    <source>
        <dbReference type="PROSITE" id="PS50404"/>
    </source>
</evidence>
<dbReference type="SUPFAM" id="SSF52833">
    <property type="entry name" value="Thioredoxin-like"/>
    <property type="match status" value="1"/>
</dbReference>
<dbReference type="Pfam" id="PF02798">
    <property type="entry name" value="GST_N"/>
    <property type="match status" value="1"/>
</dbReference>
<dbReference type="PROSITE" id="PS50404">
    <property type="entry name" value="GST_NTER"/>
    <property type="match status" value="1"/>
</dbReference>
<dbReference type="SFLD" id="SFLDS00019">
    <property type="entry name" value="Glutathione_Transferase_(cytos"/>
    <property type="match status" value="1"/>
</dbReference>
<dbReference type="PANTHER" id="PTHR44051:SF21">
    <property type="entry name" value="GLUTATHIONE S-TRANSFERASE FAMILY PROTEIN"/>
    <property type="match status" value="1"/>
</dbReference>
<dbReference type="Gene3D" id="3.40.30.10">
    <property type="entry name" value="Glutaredoxin"/>
    <property type="match status" value="1"/>
</dbReference>
<dbReference type="PANTHER" id="PTHR44051">
    <property type="entry name" value="GLUTATHIONE S-TRANSFERASE-RELATED"/>
    <property type="match status" value="1"/>
</dbReference>
<name>A0AA92H855_RHIRH</name>
<dbReference type="AlphaFoldDB" id="A0AA92H855"/>
<dbReference type="CDD" id="cd03046">
    <property type="entry name" value="GST_N_GTT1_like"/>
    <property type="match status" value="1"/>
</dbReference>
<dbReference type="InterPro" id="IPR040079">
    <property type="entry name" value="Glutathione_S-Trfase"/>
</dbReference>
<dbReference type="SFLD" id="SFLDG00358">
    <property type="entry name" value="Main_(cytGST)"/>
    <property type="match status" value="1"/>
</dbReference>
<protein>
    <submittedName>
        <fullName evidence="2">Glutathione S-transferase</fullName>
    </submittedName>
</protein>
<dbReference type="RefSeq" id="WP_116494102.1">
    <property type="nucleotide sequence ID" value="NZ_QDFR01000006.1"/>
</dbReference>
<dbReference type="InterPro" id="IPR004045">
    <property type="entry name" value="Glutathione_S-Trfase_N"/>
</dbReference>
<dbReference type="SUPFAM" id="SSF47616">
    <property type="entry name" value="GST C-terminal domain-like"/>
    <property type="match status" value="1"/>
</dbReference>
<evidence type="ECO:0000313" key="3">
    <source>
        <dbReference type="Proteomes" id="UP000244335"/>
    </source>
</evidence>
<dbReference type="InterPro" id="IPR036282">
    <property type="entry name" value="Glutathione-S-Trfase_C_sf"/>
</dbReference>
<dbReference type="Proteomes" id="UP000244335">
    <property type="component" value="Unassembled WGS sequence"/>
</dbReference>